<evidence type="ECO:0008006" key="3">
    <source>
        <dbReference type="Google" id="ProtNLM"/>
    </source>
</evidence>
<keyword evidence="2" id="KW-1185">Reference proteome</keyword>
<name>A0A5C6EDS8_9BACT</name>
<proteinExistence type="predicted"/>
<dbReference type="EMBL" id="SJPX01000005">
    <property type="protein sequence ID" value="TWU47883.1"/>
    <property type="molecule type" value="Genomic_DNA"/>
</dbReference>
<accession>A0A5C6EDS8</accession>
<evidence type="ECO:0000313" key="2">
    <source>
        <dbReference type="Proteomes" id="UP000317977"/>
    </source>
</evidence>
<dbReference type="Proteomes" id="UP000317977">
    <property type="component" value="Unassembled WGS sequence"/>
</dbReference>
<dbReference type="Pfam" id="PF06727">
    <property type="entry name" value="DUF1207"/>
    <property type="match status" value="1"/>
</dbReference>
<sequence>MCGVLTAVLSVAAGTSVLADELLGDVAHASLQVDIDDPLLFHDAETVLEQVSAQCEHVCQCATGSAYSSNPDARDWRYLPDGLLWHSYLAGPQEPRISTVIFLDNDDNIYWDATVGGRVGLVRYGTVGQRDARGWQWDLEGAVITRLNVRESEDVESMDYRFGTEITAAEGAWRMKFGYFHISSHVGDEFIERNPTFKRVNYVTESLVWGIGYLPTNTSRLYGEVAWAFSYDGGAAPMQFQLGAELTPEAKTLRSGAPFAAINLNIRESVDFEIAPTLQLGWGFEGPESGRRWRFGLQYGSGPTSQSQFFENREDYIGIGTWFDY</sequence>
<evidence type="ECO:0000313" key="1">
    <source>
        <dbReference type="EMBL" id="TWU47883.1"/>
    </source>
</evidence>
<protein>
    <recommendedName>
        <fullName evidence="3">DUF1207 domain-containing protein</fullName>
    </recommendedName>
</protein>
<gene>
    <name evidence="1" type="ORF">Poly59_47250</name>
</gene>
<comment type="caution">
    <text evidence="1">The sequence shown here is derived from an EMBL/GenBank/DDBJ whole genome shotgun (WGS) entry which is preliminary data.</text>
</comment>
<dbReference type="InterPro" id="IPR009599">
    <property type="entry name" value="DUF1207"/>
</dbReference>
<organism evidence="1 2">
    <name type="scientific">Rubripirellula reticaptiva</name>
    <dbReference type="NCBI Taxonomy" id="2528013"/>
    <lineage>
        <taxon>Bacteria</taxon>
        <taxon>Pseudomonadati</taxon>
        <taxon>Planctomycetota</taxon>
        <taxon>Planctomycetia</taxon>
        <taxon>Pirellulales</taxon>
        <taxon>Pirellulaceae</taxon>
        <taxon>Rubripirellula</taxon>
    </lineage>
</organism>
<dbReference type="AlphaFoldDB" id="A0A5C6EDS8"/>
<reference evidence="1 2" key="1">
    <citation type="submission" date="2019-02" db="EMBL/GenBank/DDBJ databases">
        <title>Deep-cultivation of Planctomycetes and their phenomic and genomic characterization uncovers novel biology.</title>
        <authorList>
            <person name="Wiegand S."/>
            <person name="Jogler M."/>
            <person name="Boedeker C."/>
            <person name="Pinto D."/>
            <person name="Vollmers J."/>
            <person name="Rivas-Marin E."/>
            <person name="Kohn T."/>
            <person name="Peeters S.H."/>
            <person name="Heuer A."/>
            <person name="Rast P."/>
            <person name="Oberbeckmann S."/>
            <person name="Bunk B."/>
            <person name="Jeske O."/>
            <person name="Meyerdierks A."/>
            <person name="Storesund J.E."/>
            <person name="Kallscheuer N."/>
            <person name="Luecker S."/>
            <person name="Lage O.M."/>
            <person name="Pohl T."/>
            <person name="Merkel B.J."/>
            <person name="Hornburger P."/>
            <person name="Mueller R.-W."/>
            <person name="Bruemmer F."/>
            <person name="Labrenz M."/>
            <person name="Spormann A.M."/>
            <person name="Op Den Camp H."/>
            <person name="Overmann J."/>
            <person name="Amann R."/>
            <person name="Jetten M.S.M."/>
            <person name="Mascher T."/>
            <person name="Medema M.H."/>
            <person name="Devos D.P."/>
            <person name="Kaster A.-K."/>
            <person name="Ovreas L."/>
            <person name="Rohde M."/>
            <person name="Galperin M.Y."/>
            <person name="Jogler C."/>
        </authorList>
    </citation>
    <scope>NUCLEOTIDE SEQUENCE [LARGE SCALE GENOMIC DNA]</scope>
    <source>
        <strain evidence="1 2">Poly59</strain>
    </source>
</reference>